<evidence type="ECO:0000313" key="3">
    <source>
        <dbReference type="Proteomes" id="UP000229433"/>
    </source>
</evidence>
<keyword evidence="1" id="KW-0732">Signal</keyword>
<comment type="caution">
    <text evidence="2">The sequence shown here is derived from an EMBL/GenBank/DDBJ whole genome shotgun (WGS) entry which is preliminary data.</text>
</comment>
<protein>
    <submittedName>
        <fullName evidence="2">Uncharacterized protein</fullName>
    </submittedName>
</protein>
<evidence type="ECO:0000256" key="1">
    <source>
        <dbReference type="SAM" id="SignalP"/>
    </source>
</evidence>
<dbReference type="OrthoDB" id="1452674at2"/>
<gene>
    <name evidence="2" type="ORF">CJ305_01410</name>
</gene>
<proteinExistence type="predicted"/>
<keyword evidence="3" id="KW-1185">Reference proteome</keyword>
<accession>A0A2G1VW13</accession>
<dbReference type="PROSITE" id="PS51257">
    <property type="entry name" value="PROKAR_LIPOPROTEIN"/>
    <property type="match status" value="1"/>
</dbReference>
<reference evidence="2 3" key="1">
    <citation type="submission" date="2017-08" db="EMBL/GenBank/DDBJ databases">
        <title>The whole genome shortgun sequences of strain Leeuwenhoekiella nanhaiensis G18 from the South China Sea.</title>
        <authorList>
            <person name="Liu Q."/>
        </authorList>
    </citation>
    <scope>NUCLEOTIDE SEQUENCE [LARGE SCALE GENOMIC DNA]</scope>
    <source>
        <strain evidence="2 3">G18</strain>
    </source>
</reference>
<dbReference type="AlphaFoldDB" id="A0A2G1VW13"/>
<feature type="signal peptide" evidence="1">
    <location>
        <begin position="1"/>
        <end position="21"/>
    </location>
</feature>
<dbReference type="RefSeq" id="WP_099644450.1">
    <property type="nucleotide sequence ID" value="NZ_KZ319287.1"/>
</dbReference>
<dbReference type="EMBL" id="NQXA01000001">
    <property type="protein sequence ID" value="PHQ30911.1"/>
    <property type="molecule type" value="Genomic_DNA"/>
</dbReference>
<sequence length="147" mass="16444">MKLSILIVTLSFISLTACKNADEPNVHDLDLKVPVVSLDPEASEAVQEWTGYLELEKDLALIANTNALNALDLLDDLALNSNQMALGIPETLATPSILKKIKRIDLEINDFYANVNRSETREWVVEKHIETLVKAFDTLNKELNRSL</sequence>
<dbReference type="Proteomes" id="UP000229433">
    <property type="component" value="Unassembled WGS sequence"/>
</dbReference>
<feature type="chain" id="PRO_5013598801" evidence="1">
    <location>
        <begin position="22"/>
        <end position="147"/>
    </location>
</feature>
<evidence type="ECO:0000313" key="2">
    <source>
        <dbReference type="EMBL" id="PHQ30911.1"/>
    </source>
</evidence>
<name>A0A2G1VW13_9FLAO</name>
<organism evidence="2 3">
    <name type="scientific">Leeuwenhoekiella nanhaiensis</name>
    <dbReference type="NCBI Taxonomy" id="1655491"/>
    <lineage>
        <taxon>Bacteria</taxon>
        <taxon>Pseudomonadati</taxon>
        <taxon>Bacteroidota</taxon>
        <taxon>Flavobacteriia</taxon>
        <taxon>Flavobacteriales</taxon>
        <taxon>Flavobacteriaceae</taxon>
        <taxon>Leeuwenhoekiella</taxon>
    </lineage>
</organism>